<dbReference type="PANTHER" id="PTHR24148:SF64">
    <property type="entry name" value="HETEROKARYON INCOMPATIBILITY DOMAIN-CONTAINING PROTEIN"/>
    <property type="match status" value="1"/>
</dbReference>
<evidence type="ECO:0000256" key="1">
    <source>
        <dbReference type="SAM" id="MobiDB-lite"/>
    </source>
</evidence>
<evidence type="ECO:0000256" key="2">
    <source>
        <dbReference type="SAM" id="Phobius"/>
    </source>
</evidence>
<dbReference type="EMBL" id="JAUKTV010000013">
    <property type="protein sequence ID" value="KAK0718741.1"/>
    <property type="molecule type" value="Genomic_DNA"/>
</dbReference>
<keyword evidence="5" id="KW-1185">Reference proteome</keyword>
<feature type="region of interest" description="Disordered" evidence="1">
    <location>
        <begin position="1"/>
        <end position="51"/>
    </location>
</feature>
<comment type="caution">
    <text evidence="4">The sequence shown here is derived from an EMBL/GenBank/DDBJ whole genome shotgun (WGS) entry which is preliminary data.</text>
</comment>
<dbReference type="Proteomes" id="UP001172159">
    <property type="component" value="Unassembled WGS sequence"/>
</dbReference>
<proteinExistence type="predicted"/>
<gene>
    <name evidence="4" type="ORF">B0T21DRAFT_295718</name>
</gene>
<dbReference type="AlphaFoldDB" id="A0AA40AMT0"/>
<evidence type="ECO:0000313" key="4">
    <source>
        <dbReference type="EMBL" id="KAK0718741.1"/>
    </source>
</evidence>
<dbReference type="PANTHER" id="PTHR24148">
    <property type="entry name" value="ANKYRIN REPEAT DOMAIN-CONTAINING PROTEIN 39 HOMOLOG-RELATED"/>
    <property type="match status" value="1"/>
</dbReference>
<accession>A0AA40AMT0</accession>
<keyword evidence="2" id="KW-0472">Membrane</keyword>
<feature type="transmembrane region" description="Helical" evidence="2">
    <location>
        <begin position="191"/>
        <end position="213"/>
    </location>
</feature>
<feature type="transmembrane region" description="Helical" evidence="2">
    <location>
        <begin position="281"/>
        <end position="298"/>
    </location>
</feature>
<feature type="transmembrane region" description="Helical" evidence="2">
    <location>
        <begin position="251"/>
        <end position="269"/>
    </location>
</feature>
<dbReference type="InterPro" id="IPR010730">
    <property type="entry name" value="HET"/>
</dbReference>
<dbReference type="Pfam" id="PF06985">
    <property type="entry name" value="HET"/>
    <property type="match status" value="1"/>
</dbReference>
<reference evidence="4" key="1">
    <citation type="submission" date="2023-06" db="EMBL/GenBank/DDBJ databases">
        <title>Genome-scale phylogeny and comparative genomics of the fungal order Sordariales.</title>
        <authorList>
            <consortium name="Lawrence Berkeley National Laboratory"/>
            <person name="Hensen N."/>
            <person name="Bonometti L."/>
            <person name="Westerberg I."/>
            <person name="Brannstrom I.O."/>
            <person name="Guillou S."/>
            <person name="Cros-Aarteil S."/>
            <person name="Calhoun S."/>
            <person name="Haridas S."/>
            <person name="Kuo A."/>
            <person name="Mondo S."/>
            <person name="Pangilinan J."/>
            <person name="Riley R."/>
            <person name="Labutti K."/>
            <person name="Andreopoulos B."/>
            <person name="Lipzen A."/>
            <person name="Chen C."/>
            <person name="Yanf M."/>
            <person name="Daum C."/>
            <person name="Ng V."/>
            <person name="Clum A."/>
            <person name="Steindorff A."/>
            <person name="Ohm R."/>
            <person name="Martin F."/>
            <person name="Silar P."/>
            <person name="Natvig D."/>
            <person name="Lalanne C."/>
            <person name="Gautier V."/>
            <person name="Ament-Velasquez S.L."/>
            <person name="Kruys A."/>
            <person name="Hutchinson M.I."/>
            <person name="Powell A.J."/>
            <person name="Barry K."/>
            <person name="Miller A.N."/>
            <person name="Grigoriev I.V."/>
            <person name="Debuchy R."/>
            <person name="Gladieux P."/>
            <person name="Thoren M.H."/>
            <person name="Johannesson H."/>
        </authorList>
    </citation>
    <scope>NUCLEOTIDE SEQUENCE</scope>
    <source>
        <strain evidence="4">CBS 540.89</strain>
    </source>
</reference>
<name>A0AA40AMT0_9PEZI</name>
<organism evidence="4 5">
    <name type="scientific">Apiosordaria backusii</name>
    <dbReference type="NCBI Taxonomy" id="314023"/>
    <lineage>
        <taxon>Eukaryota</taxon>
        <taxon>Fungi</taxon>
        <taxon>Dikarya</taxon>
        <taxon>Ascomycota</taxon>
        <taxon>Pezizomycotina</taxon>
        <taxon>Sordariomycetes</taxon>
        <taxon>Sordariomycetidae</taxon>
        <taxon>Sordariales</taxon>
        <taxon>Lasiosphaeriaceae</taxon>
        <taxon>Apiosordaria</taxon>
    </lineage>
</organism>
<evidence type="ECO:0000259" key="3">
    <source>
        <dbReference type="Pfam" id="PF06985"/>
    </source>
</evidence>
<keyword evidence="2" id="KW-1133">Transmembrane helix</keyword>
<evidence type="ECO:0000313" key="5">
    <source>
        <dbReference type="Proteomes" id="UP001172159"/>
    </source>
</evidence>
<protein>
    <submittedName>
        <fullName evidence="4">Heterokaryon incompatibility protein-domain-containing protein</fullName>
    </submittedName>
</protein>
<keyword evidence="2" id="KW-0812">Transmembrane</keyword>
<feature type="compositionally biased region" description="Acidic residues" evidence="1">
    <location>
        <begin position="38"/>
        <end position="48"/>
    </location>
</feature>
<sequence>MQEEPYHNDGNGEAFDEATAAPFSPLQTETRDELANQQDDEPPEDSDYEVTFPEPQLSDVLSEEQMASWRNTQALAYQLFLQSAQSAYQNDDGGPPLGIDPSTFDTISSQIFQNLIASLNLTPQRPAQLPLEPKIVRDIRVLLTLADNVIPALKTFAIEFVLWELLGPNWQTRYALDFYIYAIISYAENDVYCAIAGIVLFPLLTSLGGWNLVHFLLALLQPTSITYPDSSKFPLATLIKEHTLDLETEYWLKYLTASPFILVSLFLRAVYEAIRWVFPSIWLRVPTVLALAAGFWYHRMYNCQSTMTQTVSHWPRPIIRHIRRLMVSVLDLEATLRVWTLCLICQFKTWGLEQYTYTPLDVSKAEFRLLRLEPISDDPKDKHVVHCWLMNVPLSDHCDKNTYEAVSYRWGTERRNFPIVMNGKRFLVSRTVFDLLRALQQRDRDRYIWIDAICINQDHEHASSISAASSHGDLGEKTNQVSLMGSIYRGATRVIAWVGGTANGRGALSFIKKVVSQDSEAMENFEYQRTMQELWPWTILTTWFRVIELFQQSYFCRMWMLQEVSLNKDVILKHGNEEIDWDDIFGLVNFLMGSEGEPFLHEPGFWQVWKNDPATIFGVKGAHIMSLIRRQVNGWTADGNTWPQSVVQEWEEGRVRRLPLEFLLGLTTDLSATNVKDKVYAVLGLTQHETRRHIKIEYDDTIMSPEDLLRDVAKHVLVSRQETAERFYLAGWGYEQFGIEVVWGGSIWSRIASRIRSILGRPAPAILNLPSWVPQWTMDRLQMPAVESVGFSAGLHGTRLFEEIPDRPDCMRTALSFVDEIEMLGKPFISAKEMLQYPTNFFLMIRDFVLEAKGFADQVYKDALAREEPVSREKLEEEMYRTIFGDYATGALPPMDRSVLLQLMSVCEAVIESKGFPKQTDEKAYEKLGFELGRAIGGRRFCGTKAGRFGIVPTLSRVGDSIVIIWGTATPFVMRSGTQHRSLLSIEPNQQRPMVGSWEGDEHVLIGSCYMNGVMLGEIRPADHPPEMVVLR</sequence>
<feature type="domain" description="Heterokaryon incompatibility" evidence="3">
    <location>
        <begin position="403"/>
        <end position="563"/>
    </location>
</feature>
<dbReference type="InterPro" id="IPR052895">
    <property type="entry name" value="HetReg/Transcr_Mod"/>
</dbReference>